<name>A0A7Y0E1G8_9PROT</name>
<comment type="caution">
    <text evidence="3">The sequence shown here is derived from an EMBL/GenBank/DDBJ whole genome shotgun (WGS) entry which is preliminary data.</text>
</comment>
<proteinExistence type="predicted"/>
<protein>
    <submittedName>
        <fullName evidence="3">Alpha/beta hydrolase</fullName>
    </submittedName>
</protein>
<dbReference type="SUPFAM" id="SSF53474">
    <property type="entry name" value="alpha/beta-Hydrolases"/>
    <property type="match status" value="1"/>
</dbReference>
<evidence type="ECO:0000259" key="2">
    <source>
        <dbReference type="Pfam" id="PF07859"/>
    </source>
</evidence>
<accession>A0A7Y0E1G8</accession>
<dbReference type="Pfam" id="PF07859">
    <property type="entry name" value="Abhydrolase_3"/>
    <property type="match status" value="1"/>
</dbReference>
<dbReference type="Proteomes" id="UP000539372">
    <property type="component" value="Unassembled WGS sequence"/>
</dbReference>
<keyword evidence="4" id="KW-1185">Reference proteome</keyword>
<sequence length="301" mass="32728">MVNDPEILAFIRKTGKLYPPDTDPASTEEIRRVYDALCRGFKADRPAGVSVEDSRIGPVPIRRYKPADPTGNAVALYLHGGGFVVGGLDSHDDICADICAETGLETIAVAYRLSPEHRYPAQLDDVEIVWRSIAETRPGIVIGDSAGGTLAAALCFRMRRLNGPMPAGQVLIYPGLGIDPTLPSYIDNAEAPMLRTDEVAQYLHHYVGGDLAQLQNDPEAVPLTAQDYTGLPSAFIVTADIDPIRDDGKLFADRLTAAGVDAVYRNEPQLVHAYLRARHSSRRARDSFAEICRRIAGFANS</sequence>
<evidence type="ECO:0000256" key="1">
    <source>
        <dbReference type="ARBA" id="ARBA00022801"/>
    </source>
</evidence>
<evidence type="ECO:0000313" key="3">
    <source>
        <dbReference type="EMBL" id="NMM45495.1"/>
    </source>
</evidence>
<dbReference type="GO" id="GO:0016787">
    <property type="term" value="F:hydrolase activity"/>
    <property type="evidence" value="ECO:0007669"/>
    <property type="project" value="UniProtKB-KW"/>
</dbReference>
<dbReference type="InterPro" id="IPR050300">
    <property type="entry name" value="GDXG_lipolytic_enzyme"/>
</dbReference>
<evidence type="ECO:0000313" key="4">
    <source>
        <dbReference type="Proteomes" id="UP000539372"/>
    </source>
</evidence>
<reference evidence="3 4" key="1">
    <citation type="submission" date="2020-04" db="EMBL/GenBank/DDBJ databases">
        <title>Rhodospirillaceae bacterium KN72 isolated from deep sea.</title>
        <authorList>
            <person name="Zhang D.-C."/>
        </authorList>
    </citation>
    <scope>NUCLEOTIDE SEQUENCE [LARGE SCALE GENOMIC DNA]</scope>
    <source>
        <strain evidence="3 4">KN72</strain>
    </source>
</reference>
<dbReference type="PANTHER" id="PTHR48081:SF8">
    <property type="entry name" value="ALPHA_BETA HYDROLASE FOLD-3 DOMAIN-CONTAINING PROTEIN-RELATED"/>
    <property type="match status" value="1"/>
</dbReference>
<dbReference type="Gene3D" id="3.40.50.1820">
    <property type="entry name" value="alpha/beta hydrolase"/>
    <property type="match status" value="1"/>
</dbReference>
<gene>
    <name evidence="3" type="ORF">HH303_13455</name>
</gene>
<dbReference type="EMBL" id="JABBNT010000004">
    <property type="protein sequence ID" value="NMM45495.1"/>
    <property type="molecule type" value="Genomic_DNA"/>
</dbReference>
<feature type="domain" description="Alpha/beta hydrolase fold-3" evidence="2">
    <location>
        <begin position="76"/>
        <end position="275"/>
    </location>
</feature>
<dbReference type="InterPro" id="IPR029058">
    <property type="entry name" value="AB_hydrolase_fold"/>
</dbReference>
<organism evidence="3 4">
    <name type="scientific">Pacificispira spongiicola</name>
    <dbReference type="NCBI Taxonomy" id="2729598"/>
    <lineage>
        <taxon>Bacteria</taxon>
        <taxon>Pseudomonadati</taxon>
        <taxon>Pseudomonadota</taxon>
        <taxon>Alphaproteobacteria</taxon>
        <taxon>Rhodospirillales</taxon>
        <taxon>Rhodospirillaceae</taxon>
        <taxon>Pacificispira</taxon>
    </lineage>
</organism>
<dbReference type="PANTHER" id="PTHR48081">
    <property type="entry name" value="AB HYDROLASE SUPERFAMILY PROTEIN C4A8.06C"/>
    <property type="match status" value="1"/>
</dbReference>
<dbReference type="InterPro" id="IPR013094">
    <property type="entry name" value="AB_hydrolase_3"/>
</dbReference>
<dbReference type="AlphaFoldDB" id="A0A7Y0E1G8"/>
<keyword evidence="1 3" id="KW-0378">Hydrolase</keyword>